<dbReference type="Gene3D" id="3.30.300.30">
    <property type="match status" value="1"/>
</dbReference>
<dbReference type="InterPro" id="IPR025110">
    <property type="entry name" value="AMP-bd_C"/>
</dbReference>
<dbReference type="Pfam" id="PF00501">
    <property type="entry name" value="AMP-binding"/>
    <property type="match status" value="1"/>
</dbReference>
<reference evidence="6" key="1">
    <citation type="journal article" date="2019" name="Int. J. Syst. Evol. Microbiol.">
        <title>The Global Catalogue of Microorganisms (GCM) 10K type strain sequencing project: providing services to taxonomists for standard genome sequencing and annotation.</title>
        <authorList>
            <consortium name="The Broad Institute Genomics Platform"/>
            <consortium name="The Broad Institute Genome Sequencing Center for Infectious Disease"/>
            <person name="Wu L."/>
            <person name="Ma J."/>
        </authorList>
    </citation>
    <scope>NUCLEOTIDE SEQUENCE [LARGE SCALE GENOMIC DNA]</scope>
    <source>
        <strain evidence="6">CGMCC 4.7645</strain>
    </source>
</reference>
<accession>A0ABW5G5Q0</accession>
<gene>
    <name evidence="5" type="ORF">ACFSXZ_38390</name>
</gene>
<dbReference type="RefSeq" id="WP_378271196.1">
    <property type="nucleotide sequence ID" value="NZ_JBHUKR010000026.1"/>
</dbReference>
<keyword evidence="6" id="KW-1185">Reference proteome</keyword>
<dbReference type="PANTHER" id="PTHR43201:SF5">
    <property type="entry name" value="MEDIUM-CHAIN ACYL-COA LIGASE ACSF2, MITOCHONDRIAL"/>
    <property type="match status" value="1"/>
</dbReference>
<evidence type="ECO:0000256" key="2">
    <source>
        <dbReference type="ARBA" id="ARBA00022598"/>
    </source>
</evidence>
<evidence type="ECO:0000313" key="6">
    <source>
        <dbReference type="Proteomes" id="UP001597417"/>
    </source>
</evidence>
<organism evidence="5 6">
    <name type="scientific">Amycolatopsis pigmentata</name>
    <dbReference type="NCBI Taxonomy" id="450801"/>
    <lineage>
        <taxon>Bacteria</taxon>
        <taxon>Bacillati</taxon>
        <taxon>Actinomycetota</taxon>
        <taxon>Actinomycetes</taxon>
        <taxon>Pseudonocardiales</taxon>
        <taxon>Pseudonocardiaceae</taxon>
        <taxon>Amycolatopsis</taxon>
    </lineage>
</organism>
<dbReference type="Pfam" id="PF13193">
    <property type="entry name" value="AMP-binding_C"/>
    <property type="match status" value="1"/>
</dbReference>
<feature type="domain" description="AMP-dependent synthetase/ligase" evidence="3">
    <location>
        <begin position="16"/>
        <end position="350"/>
    </location>
</feature>
<comment type="similarity">
    <text evidence="1">Belongs to the ATP-dependent AMP-binding enzyme family.</text>
</comment>
<comment type="caution">
    <text evidence="5">The sequence shown here is derived from an EMBL/GenBank/DDBJ whole genome shotgun (WGS) entry which is preliminary data.</text>
</comment>
<dbReference type="Proteomes" id="UP001597417">
    <property type="component" value="Unassembled WGS sequence"/>
</dbReference>
<dbReference type="EMBL" id="JBHUKR010000026">
    <property type="protein sequence ID" value="MFD2422209.1"/>
    <property type="molecule type" value="Genomic_DNA"/>
</dbReference>
<feature type="domain" description="AMP-binding enzyme C-terminal" evidence="4">
    <location>
        <begin position="399"/>
        <end position="464"/>
    </location>
</feature>
<dbReference type="InterPro" id="IPR045851">
    <property type="entry name" value="AMP-bd_C_sf"/>
</dbReference>
<name>A0ABW5G5Q0_9PSEU</name>
<protein>
    <submittedName>
        <fullName evidence="5">AMP-binding protein</fullName>
    </submittedName>
</protein>
<evidence type="ECO:0000313" key="5">
    <source>
        <dbReference type="EMBL" id="MFD2422209.1"/>
    </source>
</evidence>
<keyword evidence="2" id="KW-0436">Ligase</keyword>
<dbReference type="InterPro" id="IPR042099">
    <property type="entry name" value="ANL_N_sf"/>
</dbReference>
<dbReference type="PANTHER" id="PTHR43201">
    <property type="entry name" value="ACYL-COA SYNTHETASE"/>
    <property type="match status" value="1"/>
</dbReference>
<proteinExistence type="inferred from homology"/>
<dbReference type="SUPFAM" id="SSF56801">
    <property type="entry name" value="Acetyl-CoA synthetase-like"/>
    <property type="match status" value="1"/>
</dbReference>
<sequence>MGDTGMAATTFGEALARFAAEDPERPAITCGSDMLSRGELERRSNQLARAYAAHGVRGGDFVSIVLGNSPDYFAAAFAIWKLGAVPQPLSPSMTSREISGIVDLVRPAGVVGAAVSPAYRDLPSEAPAFDDRPLAPAIAPVWKATVTGGSTGRPKVIVVDTPAVVEQIVPVADSVDLPRQDTVVVPGPLHHNAPFLFATLGLLAGSHVVLQSRFDAERLLADVAGHRAGWLYVVPTMMQRIWRLDPAIRARYDLSALRRVVHMAAPCPSWLKRAWIDWLGPDRLLEVFSATESLAATRIDGNEWLRHPGSVGRPAIGEIEIWDEDETRLPPGRTGRVWLRRGPGVPAGYHYIGSNPNERDGGWQCLGDVGYFDEDGYLYLTDRDSDMIVVGGSNVYPAELEAALDEHPAVLTSCVIGLPHADLGAAPHAIVQTTRAVPTEEFDRFLRDRISPYKLPRSYEFTDQPLRDDAGKVRRAALRAERVTMIP</sequence>
<evidence type="ECO:0000259" key="3">
    <source>
        <dbReference type="Pfam" id="PF00501"/>
    </source>
</evidence>
<dbReference type="Gene3D" id="3.40.50.12780">
    <property type="entry name" value="N-terminal domain of ligase-like"/>
    <property type="match status" value="1"/>
</dbReference>
<evidence type="ECO:0000259" key="4">
    <source>
        <dbReference type="Pfam" id="PF13193"/>
    </source>
</evidence>
<evidence type="ECO:0000256" key="1">
    <source>
        <dbReference type="ARBA" id="ARBA00006432"/>
    </source>
</evidence>
<dbReference type="InterPro" id="IPR000873">
    <property type="entry name" value="AMP-dep_synth/lig_dom"/>
</dbReference>